<dbReference type="PANTHER" id="PTHR21192:SF2">
    <property type="entry name" value="NADH DEHYDROGENASE [UBIQUINONE] 1 ALPHA SUBCOMPLEX ASSEMBLY FACTOR 3"/>
    <property type="match status" value="1"/>
</dbReference>
<keyword evidence="5" id="KW-1185">Reference proteome</keyword>
<organism evidence="5 6">
    <name type="scientific">Nicrophorus vespilloides</name>
    <name type="common">Boreal carrion beetle</name>
    <dbReference type="NCBI Taxonomy" id="110193"/>
    <lineage>
        <taxon>Eukaryota</taxon>
        <taxon>Metazoa</taxon>
        <taxon>Ecdysozoa</taxon>
        <taxon>Arthropoda</taxon>
        <taxon>Hexapoda</taxon>
        <taxon>Insecta</taxon>
        <taxon>Pterygota</taxon>
        <taxon>Neoptera</taxon>
        <taxon>Endopterygota</taxon>
        <taxon>Coleoptera</taxon>
        <taxon>Polyphaga</taxon>
        <taxon>Staphyliniformia</taxon>
        <taxon>Silphidae</taxon>
        <taxon>Nicrophorinae</taxon>
        <taxon>Nicrophorus</taxon>
    </lineage>
</organism>
<evidence type="ECO:0000256" key="3">
    <source>
        <dbReference type="ARBA" id="ARBA00023128"/>
    </source>
</evidence>
<dbReference type="Pfam" id="PF04430">
    <property type="entry name" value="DUF498"/>
    <property type="match status" value="1"/>
</dbReference>
<evidence type="ECO:0000313" key="5">
    <source>
        <dbReference type="Proteomes" id="UP000695000"/>
    </source>
</evidence>
<dbReference type="RefSeq" id="XP_017775130.1">
    <property type="nucleotide sequence ID" value="XM_017919641.1"/>
</dbReference>
<protein>
    <recommendedName>
        <fullName evidence="2">NADH dehydrogenase [ubiquinone] 1 alpha subcomplex assembly factor 3</fullName>
    </recommendedName>
</protein>
<comment type="subcellular location">
    <subcellularLocation>
        <location evidence="1">Mitochondrion</location>
    </subcellularLocation>
</comment>
<evidence type="ECO:0000313" key="6">
    <source>
        <dbReference type="RefSeq" id="XP_017775130.1"/>
    </source>
</evidence>
<dbReference type="InterPro" id="IPR036748">
    <property type="entry name" value="MTH938-like_sf"/>
</dbReference>
<proteinExistence type="inferred from homology"/>
<sequence>MLSSVRNCLKAAHLKSFRNFSLSSSVNGARTYDGEGKTSVHILNNDNELGLMINGVSQVGFRLNNNMTVLGPMAIFARSVLSWNINSVDDITEESLSLFTTLEPKLDIIVIGIGDKPDNLNFYKRLVPILRKHRLSVEILPTEQACSTFNFLNSESRHVAGAMIPPYTLRTTDDDTLLSKLRYQNLYEMNDIKFL</sequence>
<evidence type="ECO:0000256" key="1">
    <source>
        <dbReference type="ARBA" id="ARBA00004173"/>
    </source>
</evidence>
<reference evidence="6" key="1">
    <citation type="submission" date="2025-08" db="UniProtKB">
        <authorList>
            <consortium name="RefSeq"/>
        </authorList>
    </citation>
    <scope>IDENTIFICATION</scope>
    <source>
        <tissue evidence="6">Whole Larva</tissue>
    </source>
</reference>
<accession>A0ABM1MKN0</accession>
<evidence type="ECO:0000256" key="4">
    <source>
        <dbReference type="ARBA" id="ARBA00049984"/>
    </source>
</evidence>
<evidence type="ECO:0000256" key="2">
    <source>
        <dbReference type="ARBA" id="ARBA00021776"/>
    </source>
</evidence>
<dbReference type="InterPro" id="IPR007523">
    <property type="entry name" value="NDUFAF3/AAMDC"/>
</dbReference>
<dbReference type="Proteomes" id="UP000695000">
    <property type="component" value="Unplaced"/>
</dbReference>
<comment type="similarity">
    <text evidence="4">Belongs to the NDUFAF3 family.</text>
</comment>
<name>A0ABM1MKN0_NICVS</name>
<gene>
    <name evidence="6" type="primary">LOC108561618</name>
</gene>
<keyword evidence="3" id="KW-0496">Mitochondrion</keyword>
<dbReference type="Gene3D" id="3.40.1230.10">
    <property type="entry name" value="MTH938-like"/>
    <property type="match status" value="1"/>
</dbReference>
<dbReference type="InterPro" id="IPR034095">
    <property type="entry name" value="NDUF3"/>
</dbReference>
<dbReference type="CDD" id="cd05125">
    <property type="entry name" value="Mth938_2P1-like"/>
    <property type="match status" value="1"/>
</dbReference>
<dbReference type="SUPFAM" id="SSF64076">
    <property type="entry name" value="MTH938-like"/>
    <property type="match status" value="1"/>
</dbReference>
<dbReference type="PANTHER" id="PTHR21192">
    <property type="entry name" value="NUCLEAR PROTEIN E3-3"/>
    <property type="match status" value="1"/>
</dbReference>
<dbReference type="GeneID" id="108561618"/>